<evidence type="ECO:0000313" key="2">
    <source>
        <dbReference type="EMBL" id="SHE67533.1"/>
    </source>
</evidence>
<keyword evidence="1" id="KW-0812">Transmembrane</keyword>
<accession>A0A1M4VFE2</accession>
<evidence type="ECO:0000313" key="3">
    <source>
        <dbReference type="Proteomes" id="UP000325134"/>
    </source>
</evidence>
<evidence type="ECO:0000256" key="1">
    <source>
        <dbReference type="SAM" id="Phobius"/>
    </source>
</evidence>
<feature type="transmembrane region" description="Helical" evidence="1">
    <location>
        <begin position="39"/>
        <end position="60"/>
    </location>
</feature>
<keyword evidence="1" id="KW-1133">Transmembrane helix</keyword>
<feature type="transmembrane region" description="Helical" evidence="1">
    <location>
        <begin position="105"/>
        <end position="127"/>
    </location>
</feature>
<proteinExistence type="predicted"/>
<keyword evidence="3" id="KW-1185">Reference proteome</keyword>
<sequence>MLGQVVFAASAFMAQVLTNLDNLMALVALMIVTGPQRAVLGFLLAQGLVIGAAFLLALGVEDVVPHWAGYLGAIPLALGLSGAVRQLRGANSQDAPAVPGSASALVIMLLFTSLSMDTFSVLAPLLADSTPNFRLAGALGAGLAALSLAIVGLIGGRARIMTGRVAQRLEYLVPYVMICAGLYVLSNSWTDAVQ</sequence>
<feature type="transmembrane region" description="Helical" evidence="1">
    <location>
        <begin position="66"/>
        <end position="84"/>
    </location>
</feature>
<feature type="transmembrane region" description="Helical" evidence="1">
    <location>
        <begin position="168"/>
        <end position="186"/>
    </location>
</feature>
<dbReference type="EMBL" id="FQVK01000006">
    <property type="protein sequence ID" value="SHE67533.1"/>
    <property type="molecule type" value="Genomic_DNA"/>
</dbReference>
<dbReference type="AlphaFoldDB" id="A0A1M4VFE2"/>
<dbReference type="Proteomes" id="UP000325134">
    <property type="component" value="Unassembled WGS sequence"/>
</dbReference>
<name>A0A1M4VFE2_9RHOB</name>
<feature type="transmembrane region" description="Helical" evidence="1">
    <location>
        <begin position="6"/>
        <end position="32"/>
    </location>
</feature>
<keyword evidence="1" id="KW-0472">Membrane</keyword>
<organism evidence="2 3">
    <name type="scientific">Ruegeria intermedia</name>
    <dbReference type="NCBI Taxonomy" id="996115"/>
    <lineage>
        <taxon>Bacteria</taxon>
        <taxon>Pseudomonadati</taxon>
        <taxon>Pseudomonadota</taxon>
        <taxon>Alphaproteobacteria</taxon>
        <taxon>Rhodobacterales</taxon>
        <taxon>Roseobacteraceae</taxon>
        <taxon>Ruegeria</taxon>
    </lineage>
</organism>
<protein>
    <submittedName>
        <fullName evidence="2">Cadmium resistance protein CadD, predicted permease</fullName>
    </submittedName>
</protein>
<reference evidence="2 3" key="1">
    <citation type="submission" date="2016-11" db="EMBL/GenBank/DDBJ databases">
        <authorList>
            <person name="Varghese N."/>
            <person name="Submissions S."/>
        </authorList>
    </citation>
    <scope>NUCLEOTIDE SEQUENCE [LARGE SCALE GENOMIC DNA]</scope>
    <source>
        <strain evidence="2 3">DSM 29341</strain>
    </source>
</reference>
<dbReference type="RefSeq" id="WP_223162446.1">
    <property type="nucleotide sequence ID" value="NZ_FQVK01000006.1"/>
</dbReference>
<feature type="transmembrane region" description="Helical" evidence="1">
    <location>
        <begin position="133"/>
        <end position="156"/>
    </location>
</feature>
<gene>
    <name evidence="2" type="ORF">SAMN05444279_10628</name>
</gene>